<feature type="compositionally biased region" description="Polar residues" evidence="1">
    <location>
        <begin position="269"/>
        <end position="280"/>
    </location>
</feature>
<dbReference type="RefSeq" id="WP_382382075.1">
    <property type="nucleotide sequence ID" value="NZ_JBHMEZ010000003.1"/>
</dbReference>
<protein>
    <submittedName>
        <fullName evidence="3">DUF6263 family protein</fullName>
    </submittedName>
</protein>
<feature type="signal peptide" evidence="2">
    <location>
        <begin position="1"/>
        <end position="21"/>
    </location>
</feature>
<accession>A0ABV5F0D4</accession>
<keyword evidence="2" id="KW-0732">Signal</keyword>
<dbReference type="EMBL" id="JBHMEZ010000003">
    <property type="protein sequence ID" value="MFB9052901.1"/>
    <property type="molecule type" value="Genomic_DNA"/>
</dbReference>
<dbReference type="Proteomes" id="UP001589605">
    <property type="component" value="Unassembled WGS sequence"/>
</dbReference>
<dbReference type="Pfam" id="PF19777">
    <property type="entry name" value="DUF6263"/>
    <property type="match status" value="1"/>
</dbReference>
<reference evidence="3 4" key="1">
    <citation type="submission" date="2024-09" db="EMBL/GenBank/DDBJ databases">
        <authorList>
            <person name="Sun Q."/>
            <person name="Mori K."/>
        </authorList>
    </citation>
    <scope>NUCLEOTIDE SEQUENCE [LARGE SCALE GENOMIC DNA]</scope>
    <source>
        <strain evidence="3 4">CECT 8286</strain>
    </source>
</reference>
<sequence>MIRFFLKILVVTFIGSFTTSAQSVLQYRLNIGDSITILQKATQNIVRHEQGSAHKIINNLEENYTFKVSDKTDSTYTFTFHFNQFKLKTTSNKFGVMVDVDTDKPVNEADTEGKIFGGLTNSELEIVMSNSGKIIRVSGAEKMISNMINLSGVQDEFTKQLMIESMKSEFGNESLSKSFEQLTHIYPKQKVSIGDTWTNEYTGEINAINTWKLEKITDTIVLNAQSTLSMIIEDEFSNLLLKGKQNIVVIADKKTGFINEMTVNAEASNASDLNESQNNPTKITSTTTYKIK</sequence>
<organism evidence="3 4">
    <name type="scientific">Formosa undariae</name>
    <dbReference type="NCBI Taxonomy" id="1325436"/>
    <lineage>
        <taxon>Bacteria</taxon>
        <taxon>Pseudomonadati</taxon>
        <taxon>Bacteroidota</taxon>
        <taxon>Flavobacteriia</taxon>
        <taxon>Flavobacteriales</taxon>
        <taxon>Flavobacteriaceae</taxon>
        <taxon>Formosa</taxon>
    </lineage>
</organism>
<evidence type="ECO:0000313" key="3">
    <source>
        <dbReference type="EMBL" id="MFB9052901.1"/>
    </source>
</evidence>
<dbReference type="InterPro" id="IPR046230">
    <property type="entry name" value="DUF6263"/>
</dbReference>
<feature type="region of interest" description="Disordered" evidence="1">
    <location>
        <begin position="269"/>
        <end position="292"/>
    </location>
</feature>
<proteinExistence type="predicted"/>
<evidence type="ECO:0000256" key="2">
    <source>
        <dbReference type="SAM" id="SignalP"/>
    </source>
</evidence>
<feature type="chain" id="PRO_5045257723" evidence="2">
    <location>
        <begin position="22"/>
        <end position="292"/>
    </location>
</feature>
<gene>
    <name evidence="3" type="ORF">ACFFVB_07390</name>
</gene>
<feature type="compositionally biased region" description="Low complexity" evidence="1">
    <location>
        <begin position="281"/>
        <end position="292"/>
    </location>
</feature>
<name>A0ABV5F0D4_9FLAO</name>
<comment type="caution">
    <text evidence="3">The sequence shown here is derived from an EMBL/GenBank/DDBJ whole genome shotgun (WGS) entry which is preliminary data.</text>
</comment>
<keyword evidence="4" id="KW-1185">Reference proteome</keyword>
<evidence type="ECO:0000313" key="4">
    <source>
        <dbReference type="Proteomes" id="UP001589605"/>
    </source>
</evidence>
<evidence type="ECO:0000256" key="1">
    <source>
        <dbReference type="SAM" id="MobiDB-lite"/>
    </source>
</evidence>